<sequence>MARPLHHIPSLGAGLLARCAQDPTGIIALERSGDRYVATKAADFAARVRRRASGLLQLGLGTGDRVLLMARNAMDWAIMDFAILSIGAVTVPVYPNFGQRELHYILGDCAPSCLLLQDDSVYARMAPQAWGIAAERIFLRGSGSGEHSELRSWTDLEHLGEMLNPARFQERLAGVERANLATIVYTSGTTGWPKGVMLNHGNILSNIEGFLSYVPLRAGQRVLSVLPLSHVFERGTSHFGAYLLGLEVAYAERPETLLRDMAAAHPEIVIAVPRVFQLLHQRLRRNLMERRGWTGHLLRRGLGLEKGRVLPGQRALARRLVVDKLRRQLGGKLRYFVSGGAPLEPAIAAFFLDLGLPIVEGYGMTEASPVIAANPLDAIHPGSVGRFLPNLEGRVAEDGEILVRGPSIMMGYWNNPSATAEALDAGWLHTGDIGELDAEGYLHITDRKKDLIVNAGGENIPPQKIEMRLMADPYIEQAVVFGDRLPYLVALVYPQWDLVHEKLGSEPGERDVQRLLRQHIDAALADLPAFEQVRRFALLPEACNEVDGTLTPTLKIRRRQVAERYAELLTSLERDSVSRPGDRAY</sequence>
<dbReference type="EC" id="6.2.1.3" evidence="5"/>
<dbReference type="PANTHER" id="PTHR43272">
    <property type="entry name" value="LONG-CHAIN-FATTY-ACID--COA LIGASE"/>
    <property type="match status" value="1"/>
</dbReference>
<keyword evidence="1" id="KW-0547">Nucleotide-binding</keyword>
<keyword evidence="5" id="KW-0436">Ligase</keyword>
<comment type="catalytic activity">
    <reaction evidence="3">
        <text>a long-chain fatty acid + ATP + CoA = a long-chain fatty acyl-CoA + AMP + diphosphate</text>
        <dbReference type="Rhea" id="RHEA:15421"/>
        <dbReference type="ChEBI" id="CHEBI:30616"/>
        <dbReference type="ChEBI" id="CHEBI:33019"/>
        <dbReference type="ChEBI" id="CHEBI:57287"/>
        <dbReference type="ChEBI" id="CHEBI:57560"/>
        <dbReference type="ChEBI" id="CHEBI:83139"/>
        <dbReference type="ChEBI" id="CHEBI:456215"/>
        <dbReference type="EC" id="6.2.1.3"/>
    </reaction>
    <physiologicalReaction direction="left-to-right" evidence="3">
        <dbReference type="Rhea" id="RHEA:15422"/>
    </physiologicalReaction>
</comment>
<dbReference type="GeneID" id="92932560"/>
<dbReference type="AlphaFoldDB" id="A0A059ZU62"/>
<dbReference type="Pfam" id="PF00501">
    <property type="entry name" value="AMP-binding"/>
    <property type="match status" value="1"/>
</dbReference>
<dbReference type="InterPro" id="IPR042099">
    <property type="entry name" value="ANL_N_sf"/>
</dbReference>
<proteinExistence type="predicted"/>
<dbReference type="PROSITE" id="PS00455">
    <property type="entry name" value="AMP_BINDING"/>
    <property type="match status" value="1"/>
</dbReference>
<dbReference type="GO" id="GO:0016020">
    <property type="term" value="C:membrane"/>
    <property type="evidence" value="ECO:0007669"/>
    <property type="project" value="TreeGrafter"/>
</dbReference>
<accession>A0A059ZU62</accession>
<dbReference type="InterPro" id="IPR020845">
    <property type="entry name" value="AMP-binding_CS"/>
</dbReference>
<dbReference type="KEGG" id="acz:Acaty_c2495"/>
<evidence type="ECO:0000259" key="4">
    <source>
        <dbReference type="Pfam" id="PF00501"/>
    </source>
</evidence>
<evidence type="ECO:0000256" key="2">
    <source>
        <dbReference type="ARBA" id="ARBA00022840"/>
    </source>
</evidence>
<dbReference type="EMBL" id="CP005986">
    <property type="protein sequence ID" value="AIA56339.1"/>
    <property type="molecule type" value="Genomic_DNA"/>
</dbReference>
<dbReference type="HOGENOM" id="CLU_000022_45_5_6"/>
<name>A0A059ZU62_ACICK</name>
<dbReference type="eggNOG" id="COG1022">
    <property type="taxonomic scope" value="Bacteria"/>
</dbReference>
<dbReference type="GO" id="GO:0004467">
    <property type="term" value="F:long-chain fatty acid-CoA ligase activity"/>
    <property type="evidence" value="ECO:0007669"/>
    <property type="project" value="UniProtKB-EC"/>
</dbReference>
<keyword evidence="2" id="KW-0067">ATP-binding</keyword>
<evidence type="ECO:0000256" key="3">
    <source>
        <dbReference type="ARBA" id="ARBA00024484"/>
    </source>
</evidence>
<evidence type="ECO:0000256" key="1">
    <source>
        <dbReference type="ARBA" id="ARBA00022741"/>
    </source>
</evidence>
<dbReference type="RefSeq" id="WP_004869112.1">
    <property type="nucleotide sequence ID" value="NZ_CP005986.1"/>
</dbReference>
<evidence type="ECO:0000313" key="5">
    <source>
        <dbReference type="EMBL" id="AIA56339.1"/>
    </source>
</evidence>
<dbReference type="CDD" id="cd05907">
    <property type="entry name" value="VL_LC_FACS_like"/>
    <property type="match status" value="1"/>
</dbReference>
<dbReference type="Proteomes" id="UP000005522">
    <property type="component" value="Chromosome"/>
</dbReference>
<gene>
    <name evidence="5" type="ORF">Acaty_c2495</name>
</gene>
<feature type="domain" description="AMP-dependent synthetase/ligase" evidence="4">
    <location>
        <begin position="22"/>
        <end position="413"/>
    </location>
</feature>
<dbReference type="InterPro" id="IPR045851">
    <property type="entry name" value="AMP-bd_C_sf"/>
</dbReference>
<evidence type="ECO:0000313" key="6">
    <source>
        <dbReference type="Proteomes" id="UP000005522"/>
    </source>
</evidence>
<dbReference type="PANTHER" id="PTHR43272:SF33">
    <property type="entry name" value="AMP-BINDING DOMAIN-CONTAINING PROTEIN-RELATED"/>
    <property type="match status" value="1"/>
</dbReference>
<dbReference type="Gene3D" id="3.40.50.12780">
    <property type="entry name" value="N-terminal domain of ligase-like"/>
    <property type="match status" value="1"/>
</dbReference>
<dbReference type="InterPro" id="IPR000873">
    <property type="entry name" value="AMP-dep_synth/lig_dom"/>
</dbReference>
<organism evidence="5 6">
    <name type="scientific">Acidithiobacillus caldus (strain ATCC 51756 / DSM 8584 / KU)</name>
    <dbReference type="NCBI Taxonomy" id="637389"/>
    <lineage>
        <taxon>Bacteria</taxon>
        <taxon>Pseudomonadati</taxon>
        <taxon>Pseudomonadota</taxon>
        <taxon>Acidithiobacillia</taxon>
        <taxon>Acidithiobacillales</taxon>
        <taxon>Acidithiobacillaceae</taxon>
        <taxon>Acidithiobacillus</taxon>
    </lineage>
</organism>
<dbReference type="SUPFAM" id="SSF56801">
    <property type="entry name" value="Acetyl-CoA synthetase-like"/>
    <property type="match status" value="1"/>
</dbReference>
<dbReference type="Gene3D" id="3.30.300.30">
    <property type="match status" value="1"/>
</dbReference>
<protein>
    <submittedName>
        <fullName evidence="5">Long-chain-fatty-acid--CoA ligase</fullName>
        <ecNumber evidence="5">6.2.1.3</ecNumber>
    </submittedName>
</protein>
<dbReference type="GO" id="GO:0005524">
    <property type="term" value="F:ATP binding"/>
    <property type="evidence" value="ECO:0007669"/>
    <property type="project" value="UniProtKB-KW"/>
</dbReference>
<reference evidence="5 6" key="1">
    <citation type="journal article" date="2009" name="J. Bacteriol.">
        <title>Draft genome sequence of the extremely acidophilic bacterium Acidithiobacillus caldus ATCC 51756 reveals metabolic versatility in the genus Acidithiobacillus.</title>
        <authorList>
            <person name="Valdes J."/>
            <person name="Quatrini R."/>
            <person name="Hallberg K."/>
            <person name="Dopson M."/>
            <person name="Valenzuela P.D."/>
            <person name="Holmes D.S."/>
        </authorList>
    </citation>
    <scope>NUCLEOTIDE SEQUENCE [LARGE SCALE GENOMIC DNA]</scope>
    <source>
        <strain evidence="6">ATCC 51756 / DSM 8584 / KU</strain>
    </source>
</reference>
<dbReference type="Pfam" id="PF23562">
    <property type="entry name" value="AMP-binding_C_3"/>
    <property type="match status" value="1"/>
</dbReference>